<feature type="domain" description="ABC transporter" evidence="5">
    <location>
        <begin position="2"/>
        <end position="232"/>
    </location>
</feature>
<protein>
    <submittedName>
        <fullName evidence="6">ABC transporter ATP-binding protein</fullName>
    </submittedName>
</protein>
<dbReference type="InterPro" id="IPR003593">
    <property type="entry name" value="AAA+_ATPase"/>
</dbReference>
<evidence type="ECO:0000256" key="1">
    <source>
        <dbReference type="ARBA" id="ARBA00005417"/>
    </source>
</evidence>
<accession>A0A2T8HTB2</accession>
<dbReference type="GO" id="GO:0005524">
    <property type="term" value="F:ATP binding"/>
    <property type="evidence" value="ECO:0007669"/>
    <property type="project" value="UniProtKB-KW"/>
</dbReference>
<gene>
    <name evidence="6" type="ORF">DDE20_10740</name>
</gene>
<keyword evidence="7" id="KW-1185">Reference proteome</keyword>
<keyword evidence="2" id="KW-0813">Transport</keyword>
<dbReference type="PROSITE" id="PS00211">
    <property type="entry name" value="ABC_TRANSPORTER_1"/>
    <property type="match status" value="1"/>
</dbReference>
<evidence type="ECO:0000256" key="2">
    <source>
        <dbReference type="ARBA" id="ARBA00022448"/>
    </source>
</evidence>
<reference evidence="6 7" key="1">
    <citation type="submission" date="2018-04" db="EMBL/GenBank/DDBJ databases">
        <title>Pararhodobacter oceanense sp. nov., isolated from marine intertidal sediment.</title>
        <authorList>
            <person name="Wang X.-L."/>
            <person name="Du Z.-J."/>
        </authorList>
    </citation>
    <scope>NUCLEOTIDE SEQUENCE [LARGE SCALE GENOMIC DNA]</scope>
    <source>
        <strain evidence="6 7">AM505</strain>
    </source>
</reference>
<dbReference type="AlphaFoldDB" id="A0A2T8HTB2"/>
<dbReference type="OrthoDB" id="9802264at2"/>
<evidence type="ECO:0000256" key="4">
    <source>
        <dbReference type="ARBA" id="ARBA00022840"/>
    </source>
</evidence>
<dbReference type="Proteomes" id="UP000245911">
    <property type="component" value="Unassembled WGS sequence"/>
</dbReference>
<evidence type="ECO:0000313" key="7">
    <source>
        <dbReference type="Proteomes" id="UP000245911"/>
    </source>
</evidence>
<keyword evidence="4 6" id="KW-0067">ATP-binding</keyword>
<proteinExistence type="inferred from homology"/>
<dbReference type="PANTHER" id="PTHR42788">
    <property type="entry name" value="TAURINE IMPORT ATP-BINDING PROTEIN-RELATED"/>
    <property type="match status" value="1"/>
</dbReference>
<dbReference type="Gene3D" id="3.40.50.300">
    <property type="entry name" value="P-loop containing nucleotide triphosphate hydrolases"/>
    <property type="match status" value="1"/>
</dbReference>
<evidence type="ECO:0000256" key="3">
    <source>
        <dbReference type="ARBA" id="ARBA00022741"/>
    </source>
</evidence>
<sequence>MLEIKRLTIHSKTGPLLQDLSLQIHSNEIVALIGASGCGKTSALKFTAGILPPDLHPEGHLLLDGVPIRAPHPAISYQPQSDALFPWLTIAENAALGLEIAGLSKRTARAQVLPLFAPFGLAGCEGKFPAELSGGMRQRAAFLRTIVQDSRFVLLDEPFSALDAVTRFRMQDWLLARLNERPRGVLLVTHDLHEATGMADRILVMAANPGRIIREIPVTTPRAQRSEAALADLRATLKTLLLKETSL</sequence>
<name>A0A2T8HTB2_9RHOB</name>
<dbReference type="Pfam" id="PF00005">
    <property type="entry name" value="ABC_tran"/>
    <property type="match status" value="1"/>
</dbReference>
<dbReference type="InterPro" id="IPR027417">
    <property type="entry name" value="P-loop_NTPase"/>
</dbReference>
<keyword evidence="3" id="KW-0547">Nucleotide-binding</keyword>
<dbReference type="InterPro" id="IPR017871">
    <property type="entry name" value="ABC_transporter-like_CS"/>
</dbReference>
<dbReference type="RefSeq" id="WP_116558497.1">
    <property type="nucleotide sequence ID" value="NZ_QDKM01000004.1"/>
</dbReference>
<evidence type="ECO:0000313" key="6">
    <source>
        <dbReference type="EMBL" id="PVH28661.1"/>
    </source>
</evidence>
<comment type="caution">
    <text evidence="6">The sequence shown here is derived from an EMBL/GenBank/DDBJ whole genome shotgun (WGS) entry which is preliminary data.</text>
</comment>
<organism evidence="6 7">
    <name type="scientific">Pararhodobacter oceanensis</name>
    <dbReference type="NCBI Taxonomy" id="2172121"/>
    <lineage>
        <taxon>Bacteria</taxon>
        <taxon>Pseudomonadati</taxon>
        <taxon>Pseudomonadota</taxon>
        <taxon>Alphaproteobacteria</taxon>
        <taxon>Rhodobacterales</taxon>
        <taxon>Paracoccaceae</taxon>
        <taxon>Pararhodobacter</taxon>
    </lineage>
</organism>
<evidence type="ECO:0000259" key="5">
    <source>
        <dbReference type="PROSITE" id="PS50893"/>
    </source>
</evidence>
<dbReference type="PROSITE" id="PS50893">
    <property type="entry name" value="ABC_TRANSPORTER_2"/>
    <property type="match status" value="1"/>
</dbReference>
<dbReference type="SMART" id="SM00382">
    <property type="entry name" value="AAA"/>
    <property type="match status" value="1"/>
</dbReference>
<dbReference type="InterPro" id="IPR050166">
    <property type="entry name" value="ABC_transporter_ATP-bind"/>
</dbReference>
<dbReference type="EMBL" id="QDKM01000004">
    <property type="protein sequence ID" value="PVH28661.1"/>
    <property type="molecule type" value="Genomic_DNA"/>
</dbReference>
<comment type="similarity">
    <text evidence="1">Belongs to the ABC transporter superfamily.</text>
</comment>
<dbReference type="PANTHER" id="PTHR42788:SF2">
    <property type="entry name" value="ABC TRANSPORTER ATP-BINDING PROTEIN"/>
    <property type="match status" value="1"/>
</dbReference>
<dbReference type="GO" id="GO:0016887">
    <property type="term" value="F:ATP hydrolysis activity"/>
    <property type="evidence" value="ECO:0007669"/>
    <property type="project" value="InterPro"/>
</dbReference>
<dbReference type="InterPro" id="IPR003439">
    <property type="entry name" value="ABC_transporter-like_ATP-bd"/>
</dbReference>
<dbReference type="SUPFAM" id="SSF52540">
    <property type="entry name" value="P-loop containing nucleoside triphosphate hydrolases"/>
    <property type="match status" value="1"/>
</dbReference>